<dbReference type="AlphaFoldDB" id="A0A1H5A597"/>
<dbReference type="RefSeq" id="WP_093468603.1">
    <property type="nucleotide sequence ID" value="NZ_FNST01000002.1"/>
</dbReference>
<evidence type="ECO:0000256" key="1">
    <source>
        <dbReference type="SAM" id="MobiDB-lite"/>
    </source>
</evidence>
<keyword evidence="4" id="KW-1185">Reference proteome</keyword>
<reference evidence="4" key="1">
    <citation type="submission" date="2016-10" db="EMBL/GenBank/DDBJ databases">
        <authorList>
            <person name="Varghese N."/>
            <person name="Submissions S."/>
        </authorList>
    </citation>
    <scope>NUCLEOTIDE SEQUENCE [LARGE SCALE GENOMIC DNA]</scope>
    <source>
        <strain evidence="4">DSM 40318</strain>
    </source>
</reference>
<keyword evidence="2" id="KW-0732">Signal</keyword>
<evidence type="ECO:0000313" key="4">
    <source>
        <dbReference type="Proteomes" id="UP000198609"/>
    </source>
</evidence>
<sequence>MRTLFLTAVMTAIAAPALSLFVGAAAQSAHDRAGTGTRGLHPLAVAGTTLTVGSGSHSPEGDDTGWGFYGRALPTNR</sequence>
<gene>
    <name evidence="3" type="ORF">SAMN04490356_8162</name>
</gene>
<evidence type="ECO:0000256" key="2">
    <source>
        <dbReference type="SAM" id="SignalP"/>
    </source>
</evidence>
<feature type="chain" id="PRO_5039166862" evidence="2">
    <location>
        <begin position="25"/>
        <end position="77"/>
    </location>
</feature>
<accession>A0A1H5A597</accession>
<evidence type="ECO:0000313" key="3">
    <source>
        <dbReference type="EMBL" id="SED36984.1"/>
    </source>
</evidence>
<name>A0A1H5A597_STRMJ</name>
<dbReference type="EMBL" id="FNST01000002">
    <property type="protein sequence ID" value="SED36984.1"/>
    <property type="molecule type" value="Genomic_DNA"/>
</dbReference>
<dbReference type="Proteomes" id="UP000198609">
    <property type="component" value="Unassembled WGS sequence"/>
</dbReference>
<organism evidence="3 4">
    <name type="scientific">Streptomyces melanosporofaciens</name>
    <dbReference type="NCBI Taxonomy" id="67327"/>
    <lineage>
        <taxon>Bacteria</taxon>
        <taxon>Bacillati</taxon>
        <taxon>Actinomycetota</taxon>
        <taxon>Actinomycetes</taxon>
        <taxon>Kitasatosporales</taxon>
        <taxon>Streptomycetaceae</taxon>
        <taxon>Streptomyces</taxon>
        <taxon>Streptomyces violaceusniger group</taxon>
    </lineage>
</organism>
<feature type="signal peptide" evidence="2">
    <location>
        <begin position="1"/>
        <end position="24"/>
    </location>
</feature>
<protein>
    <submittedName>
        <fullName evidence="3">Uncharacterized protein</fullName>
    </submittedName>
</protein>
<proteinExistence type="predicted"/>
<feature type="region of interest" description="Disordered" evidence="1">
    <location>
        <begin position="49"/>
        <end position="77"/>
    </location>
</feature>